<dbReference type="RefSeq" id="WP_097653532.1">
    <property type="nucleotide sequence ID" value="NZ_LYXE01000101.1"/>
</dbReference>
<evidence type="ECO:0000313" key="3">
    <source>
        <dbReference type="EMBL" id="PDV98425.1"/>
    </source>
</evidence>
<dbReference type="SUPFAM" id="SSF50475">
    <property type="entry name" value="FMN-binding split barrel"/>
    <property type="match status" value="1"/>
</dbReference>
<dbReference type="InterPro" id="IPR052019">
    <property type="entry name" value="F420H2_bilvrd_red/Heme_oxyg"/>
</dbReference>
<proteinExistence type="predicted"/>
<dbReference type="PANTHER" id="PTHR35176:SF11">
    <property type="entry name" value="PYRIDOXAMINE 5'-PHOSPHATE OXIDASE FAMILY PROTEIN"/>
    <property type="match status" value="1"/>
</dbReference>
<dbReference type="EMBL" id="LYXE01000101">
    <property type="protein sequence ID" value="PDV98425.1"/>
    <property type="molecule type" value="Genomic_DNA"/>
</dbReference>
<comment type="caution">
    <text evidence="3">The sequence shown here is derived from an EMBL/GenBank/DDBJ whole genome shotgun (WGS) entry which is preliminary data.</text>
</comment>
<evidence type="ECO:0000256" key="1">
    <source>
        <dbReference type="ARBA" id="ARBA00023002"/>
    </source>
</evidence>
<dbReference type="InterPro" id="IPR019965">
    <property type="entry name" value="PPOX_F420-dep_Rv2061_put"/>
</dbReference>
<feature type="domain" description="Pyridoxamine 5'-phosphate oxidase N-terminal" evidence="2">
    <location>
        <begin position="8"/>
        <end position="85"/>
    </location>
</feature>
<dbReference type="Gene3D" id="2.30.110.10">
    <property type="entry name" value="Electron Transport, Fmn-binding Protein, Chain A"/>
    <property type="match status" value="1"/>
</dbReference>
<dbReference type="GO" id="GO:0070967">
    <property type="term" value="F:coenzyme F420 binding"/>
    <property type="evidence" value="ECO:0007669"/>
    <property type="project" value="TreeGrafter"/>
</dbReference>
<sequence length="126" mass="14170">MTESTAFAYLQGHKYLNLTTYRKSGEGVPTPVWFALQGERMYIVTEDNSGKVKRIRNNGKVTLAPSDARGKVLGEEVAGTTRVLSFEEGTVGHQVLQQKYGLMYRAFGFFWKIRRITPVILEVVPA</sequence>
<dbReference type="AlphaFoldDB" id="A0A2H3KKA6"/>
<protein>
    <submittedName>
        <fullName evidence="3">PPOX class F420-dependent enzyme</fullName>
    </submittedName>
</protein>
<dbReference type="PANTHER" id="PTHR35176">
    <property type="entry name" value="HEME OXYGENASE HI_0854-RELATED"/>
    <property type="match status" value="1"/>
</dbReference>
<dbReference type="NCBIfam" id="TIGR03666">
    <property type="entry name" value="Rv2061_F420"/>
    <property type="match status" value="1"/>
</dbReference>
<reference evidence="3 4" key="1">
    <citation type="submission" date="2016-05" db="EMBL/GenBank/DDBJ databases">
        <authorList>
            <person name="Lavstsen T."/>
            <person name="Jespersen J.S."/>
        </authorList>
    </citation>
    <scope>NUCLEOTIDE SEQUENCE [LARGE SCALE GENOMIC DNA]</scope>
    <source>
        <strain evidence="3 4">B7-9</strain>
    </source>
</reference>
<dbReference type="InterPro" id="IPR011576">
    <property type="entry name" value="Pyridox_Oxase_N"/>
</dbReference>
<dbReference type="InterPro" id="IPR012349">
    <property type="entry name" value="Split_barrel_FMN-bd"/>
</dbReference>
<dbReference type="Proteomes" id="UP000220922">
    <property type="component" value="Unassembled WGS sequence"/>
</dbReference>
<dbReference type="GO" id="GO:0016627">
    <property type="term" value="F:oxidoreductase activity, acting on the CH-CH group of donors"/>
    <property type="evidence" value="ECO:0007669"/>
    <property type="project" value="TreeGrafter"/>
</dbReference>
<organism evidence="3 4">
    <name type="scientific">Candidatus Chloroploca asiatica</name>
    <dbReference type="NCBI Taxonomy" id="1506545"/>
    <lineage>
        <taxon>Bacteria</taxon>
        <taxon>Bacillati</taxon>
        <taxon>Chloroflexota</taxon>
        <taxon>Chloroflexia</taxon>
        <taxon>Chloroflexales</taxon>
        <taxon>Chloroflexineae</taxon>
        <taxon>Oscillochloridaceae</taxon>
        <taxon>Candidatus Chloroploca</taxon>
    </lineage>
</organism>
<keyword evidence="1" id="KW-0560">Oxidoreductase</keyword>
<name>A0A2H3KKA6_9CHLR</name>
<dbReference type="OrthoDB" id="163808at2"/>
<gene>
    <name evidence="3" type="ORF">A9Q02_15460</name>
</gene>
<evidence type="ECO:0000313" key="4">
    <source>
        <dbReference type="Proteomes" id="UP000220922"/>
    </source>
</evidence>
<dbReference type="GO" id="GO:0005829">
    <property type="term" value="C:cytosol"/>
    <property type="evidence" value="ECO:0007669"/>
    <property type="project" value="TreeGrafter"/>
</dbReference>
<evidence type="ECO:0000259" key="2">
    <source>
        <dbReference type="Pfam" id="PF01243"/>
    </source>
</evidence>
<dbReference type="Pfam" id="PF01243">
    <property type="entry name" value="PNPOx_N"/>
    <property type="match status" value="1"/>
</dbReference>
<accession>A0A2H3KKA6</accession>
<keyword evidence="4" id="KW-1185">Reference proteome</keyword>